<dbReference type="EMBL" id="FO203503">
    <property type="protein sequence ID" value="CCK80920.1"/>
    <property type="molecule type" value="Genomic_DNA"/>
</dbReference>
<dbReference type="PATRIC" id="fig|651182.5.peg.3170"/>
<sequence length="206" mass="22840">MKKRIVIGLAGASGIIYGVKMLEYLREMDYETHLIISEAGKLNIRIETDYKPEDVAAMADFTYDHKNVAAAPASGSFLTEGMVVVPCTVKTLSGIANSYTENLLVRAADVSLKEKRKLVLVVRETPLHKGHLRLMSQAADVGAHILPPVPSFYHMPKTIDDIIDQTIGKVFDYMGIQHNLFKRWGENSSRGKIPSRHPQKPVVIGV</sequence>
<dbReference type="KEGG" id="dto:TOL2_C27210"/>
<evidence type="ECO:0000313" key="14">
    <source>
        <dbReference type="EMBL" id="CCK80920.1"/>
    </source>
</evidence>
<dbReference type="InterPro" id="IPR036551">
    <property type="entry name" value="Flavin_trans-like"/>
</dbReference>
<dbReference type="EC" id="2.5.1.129" evidence="7"/>
<keyword evidence="3 7" id="KW-0288">FMN</keyword>
<evidence type="ECO:0000313" key="15">
    <source>
        <dbReference type="Proteomes" id="UP000007347"/>
    </source>
</evidence>
<dbReference type="KEGG" id="dto:TOL2_C26850"/>
<evidence type="ECO:0000313" key="12">
    <source>
        <dbReference type="EMBL" id="CCK80880.1"/>
    </source>
</evidence>
<dbReference type="NCBIfam" id="TIGR00421">
    <property type="entry name" value="ubiX_pad"/>
    <property type="match status" value="1"/>
</dbReference>
<evidence type="ECO:0000256" key="3">
    <source>
        <dbReference type="ARBA" id="ARBA00022643"/>
    </source>
</evidence>
<dbReference type="OrthoDB" id="9781577at2"/>
<dbReference type="Pfam" id="PF02441">
    <property type="entry name" value="Flavoprotein"/>
    <property type="match status" value="1"/>
</dbReference>
<feature type="domain" description="Flavoprotein" evidence="9">
    <location>
        <begin position="3"/>
        <end position="172"/>
    </location>
</feature>
<organism evidence="11 15">
    <name type="scientific">Desulfobacula toluolica (strain DSM 7467 / Tol2)</name>
    <dbReference type="NCBI Taxonomy" id="651182"/>
    <lineage>
        <taxon>Bacteria</taxon>
        <taxon>Pseudomonadati</taxon>
        <taxon>Thermodesulfobacteriota</taxon>
        <taxon>Desulfobacteria</taxon>
        <taxon>Desulfobacterales</taxon>
        <taxon>Desulfobacteraceae</taxon>
        <taxon>Desulfobacula</taxon>
    </lineage>
</organism>
<feature type="region of interest" description="Disordered" evidence="8">
    <location>
        <begin position="187"/>
        <end position="206"/>
    </location>
</feature>
<name>K0NLG5_DESTT</name>
<dbReference type="GO" id="GO:0016831">
    <property type="term" value="F:carboxy-lyase activity"/>
    <property type="evidence" value="ECO:0007669"/>
    <property type="project" value="TreeGrafter"/>
</dbReference>
<gene>
    <name evidence="11" type="primary">ubiX2</name>
    <name evidence="7 10" type="synonym">ubiX</name>
    <name evidence="12" type="synonym">ubiX3</name>
    <name evidence="13" type="synonym">ubiX4</name>
    <name evidence="14" type="synonym">ubiX5</name>
    <name evidence="10" type="ordered locus">TOL2_C26850</name>
    <name evidence="11" type="ordered locus">TOL2_C27040</name>
    <name evidence="12" type="ordered locus">TOL2_C27210</name>
    <name evidence="13" type="ordered locus">TOL2_C27410</name>
    <name evidence="14" type="ordered locus">TOL2_C27600</name>
</gene>
<protein>
    <recommendedName>
        <fullName evidence="7">Flavin prenyltransferase UbiX</fullName>
        <ecNumber evidence="7">2.5.1.129</ecNumber>
    </recommendedName>
</protein>
<evidence type="ECO:0000256" key="7">
    <source>
        <dbReference type="HAMAP-Rule" id="MF_01984"/>
    </source>
</evidence>
<dbReference type="AlphaFoldDB" id="K0NLG5"/>
<feature type="binding site" evidence="7">
    <location>
        <position position="37"/>
    </location>
    <ligand>
        <name>FMN</name>
        <dbReference type="ChEBI" id="CHEBI:58210"/>
    </ligand>
</feature>
<proteinExistence type="inferred from homology"/>
<keyword evidence="11" id="KW-0456">Lyase</keyword>
<feature type="binding site" evidence="7">
    <location>
        <begin position="11"/>
        <end position="13"/>
    </location>
    <ligand>
        <name>FMN</name>
        <dbReference type="ChEBI" id="CHEBI:58210"/>
    </ligand>
</feature>
<comment type="similarity">
    <text evidence="6 7">Belongs to the UbiX/PAD1 family.</text>
</comment>
<evidence type="ECO:0000313" key="10">
    <source>
        <dbReference type="EMBL" id="CCK80844.1"/>
    </source>
</evidence>
<dbReference type="EMBL" id="FO203503">
    <property type="protein sequence ID" value="CCK80901.1"/>
    <property type="molecule type" value="Genomic_DNA"/>
</dbReference>
<dbReference type="Gene3D" id="3.40.50.1950">
    <property type="entry name" value="Flavin prenyltransferase-like"/>
    <property type="match status" value="1"/>
</dbReference>
<dbReference type="RefSeq" id="WP_014958134.1">
    <property type="nucleotide sequence ID" value="NC_018645.1"/>
</dbReference>
<reference evidence="11 15" key="1">
    <citation type="journal article" date="2013" name="Environ. Microbiol.">
        <title>Complete genome, catabolic sub-proteomes and key-metabolites of Desulfobacula toluolica Tol2, a marine, aromatic compound-degrading, sulfate-reducing bacterium.</title>
        <authorList>
            <person name="Wohlbrand L."/>
            <person name="Jacob J.H."/>
            <person name="Kube M."/>
            <person name="Mussmann M."/>
            <person name="Jarling R."/>
            <person name="Beck A."/>
            <person name="Amann R."/>
            <person name="Wilkes H."/>
            <person name="Reinhardt R."/>
            <person name="Rabus R."/>
        </authorList>
    </citation>
    <scope>NUCLEOTIDE SEQUENCE [LARGE SCALE GENOMIC DNA]</scope>
    <source>
        <strain evidence="15">DSM 7467 / Tol2</strain>
        <strain evidence="11">Tol2</strain>
    </source>
</reference>
<comment type="caution">
    <text evidence="7">Lacks conserved residue(s) required for the propagation of feature annotation.</text>
</comment>
<keyword evidence="15" id="KW-1185">Reference proteome</keyword>
<evidence type="ECO:0000256" key="2">
    <source>
        <dbReference type="ARBA" id="ARBA00022630"/>
    </source>
</evidence>
<dbReference type="InterPro" id="IPR003382">
    <property type="entry name" value="Flavoprotein"/>
</dbReference>
<evidence type="ECO:0000313" key="13">
    <source>
        <dbReference type="EMBL" id="CCK80901.1"/>
    </source>
</evidence>
<dbReference type="KEGG" id="dto:TOL2_C27410"/>
<feature type="binding site" evidence="7">
    <location>
        <position position="153"/>
    </location>
    <ligand>
        <name>dimethylallyl phosphate</name>
        <dbReference type="ChEBI" id="CHEBI:88052"/>
    </ligand>
</feature>
<dbReference type="KEGG" id="dto:TOL2_C27600"/>
<keyword evidence="2 7" id="KW-0285">Flavoprotein</keyword>
<dbReference type="GO" id="GO:0106141">
    <property type="term" value="F:flavin prenyltransferase activity"/>
    <property type="evidence" value="ECO:0007669"/>
    <property type="project" value="UniProtKB-EC"/>
</dbReference>
<dbReference type="HOGENOM" id="CLU_074522_0_1_7"/>
<comment type="catalytic activity">
    <reaction evidence="5 7">
        <text>dimethylallyl phosphate + FMNH2 = prenylated FMNH2 + phosphate</text>
        <dbReference type="Rhea" id="RHEA:37743"/>
        <dbReference type="ChEBI" id="CHEBI:43474"/>
        <dbReference type="ChEBI" id="CHEBI:57618"/>
        <dbReference type="ChEBI" id="CHEBI:87467"/>
        <dbReference type="ChEBI" id="CHEBI:88052"/>
        <dbReference type="EC" id="2.5.1.129"/>
    </reaction>
</comment>
<dbReference type="KEGG" id="dto:TOL2_C27040"/>
<evidence type="ECO:0000256" key="8">
    <source>
        <dbReference type="SAM" id="MobiDB-lite"/>
    </source>
</evidence>
<accession>K0NLG5</accession>
<evidence type="ECO:0000256" key="1">
    <source>
        <dbReference type="ARBA" id="ARBA00022602"/>
    </source>
</evidence>
<dbReference type="PANTHER" id="PTHR43374">
    <property type="entry name" value="FLAVIN PRENYLTRANSFERASE"/>
    <property type="match status" value="1"/>
</dbReference>
<evidence type="ECO:0000256" key="5">
    <source>
        <dbReference type="ARBA" id="ARBA00050612"/>
    </source>
</evidence>
<dbReference type="NCBIfam" id="NF004685">
    <property type="entry name" value="PRK06029.1"/>
    <property type="match status" value="1"/>
</dbReference>
<evidence type="ECO:0000313" key="11">
    <source>
        <dbReference type="EMBL" id="CCK80863.1"/>
    </source>
</evidence>
<dbReference type="SUPFAM" id="SSF52507">
    <property type="entry name" value="Homo-oligomeric flavin-containing Cys decarboxylases, HFCD"/>
    <property type="match status" value="1"/>
</dbReference>
<feature type="binding site" evidence="7">
    <location>
        <position position="123"/>
    </location>
    <ligand>
        <name>FMN</name>
        <dbReference type="ChEBI" id="CHEBI:58210"/>
    </ligand>
</feature>
<dbReference type="EMBL" id="FO203503">
    <property type="protein sequence ID" value="CCK80863.1"/>
    <property type="molecule type" value="Genomic_DNA"/>
</dbReference>
<dbReference type="STRING" id="651182.TOL2_C26850"/>
<feature type="binding site" evidence="7">
    <location>
        <position position="169"/>
    </location>
    <ligand>
        <name>dimethylallyl phosphate</name>
        <dbReference type="ChEBI" id="CHEBI:88052"/>
    </ligand>
</feature>
<dbReference type="EMBL" id="FO203503">
    <property type="protein sequence ID" value="CCK80880.1"/>
    <property type="molecule type" value="Genomic_DNA"/>
</dbReference>
<dbReference type="Proteomes" id="UP000007347">
    <property type="component" value="Chromosome"/>
</dbReference>
<dbReference type="HAMAP" id="MF_01984">
    <property type="entry name" value="ubiX_pad"/>
    <property type="match status" value="1"/>
</dbReference>
<dbReference type="FunFam" id="3.40.50.1950:FF:000001">
    <property type="entry name" value="Flavin prenyltransferase UbiX"/>
    <property type="match status" value="1"/>
</dbReference>
<dbReference type="PANTHER" id="PTHR43374:SF1">
    <property type="entry name" value="FLAVIN PRENYLTRANSFERASE PAD1, MITOCHONDRIAL"/>
    <property type="match status" value="1"/>
</dbReference>
<dbReference type="EMBL" id="FO203503">
    <property type="protein sequence ID" value="CCK80844.1"/>
    <property type="molecule type" value="Genomic_DNA"/>
</dbReference>
<evidence type="ECO:0000256" key="4">
    <source>
        <dbReference type="ARBA" id="ARBA00022679"/>
    </source>
</evidence>
<evidence type="ECO:0000256" key="6">
    <source>
        <dbReference type="ARBA" id="ARBA00060793"/>
    </source>
</evidence>
<evidence type="ECO:0000259" key="9">
    <source>
        <dbReference type="Pfam" id="PF02441"/>
    </source>
</evidence>
<keyword evidence="1 7" id="KW-0637">Prenyltransferase</keyword>
<keyword evidence="4 7" id="KW-0808">Transferase</keyword>
<comment type="function">
    <text evidence="7">Flavin prenyltransferase that catalyzes the synthesis of the prenylated FMN cofactor (prenyl-FMN) for 4-hydroxy-3-polyprenylbenzoic acid decarboxylase UbiD. The prenyltransferase is metal-independent and links a dimethylallyl moiety from dimethylallyl monophosphate (DMAP) to the flavin N5 and C6 atoms of FMN.</text>
</comment>
<dbReference type="InterPro" id="IPR004507">
    <property type="entry name" value="UbiX-like"/>
</dbReference>
<feature type="binding site" evidence="7">
    <location>
        <begin position="88"/>
        <end position="91"/>
    </location>
    <ligand>
        <name>FMN</name>
        <dbReference type="ChEBI" id="CHEBI:58210"/>
    </ligand>
</feature>